<reference evidence="3" key="2">
    <citation type="submission" date="2023-06" db="EMBL/GenBank/DDBJ databases">
        <authorList>
            <person name="Ma L."/>
            <person name="Liu K.-W."/>
            <person name="Li Z."/>
            <person name="Hsiao Y.-Y."/>
            <person name="Qi Y."/>
            <person name="Fu T."/>
            <person name="Tang G."/>
            <person name="Zhang D."/>
            <person name="Sun W.-H."/>
            <person name="Liu D.-K."/>
            <person name="Li Y."/>
            <person name="Chen G.-Z."/>
            <person name="Liu X.-D."/>
            <person name="Liao X.-Y."/>
            <person name="Jiang Y.-T."/>
            <person name="Yu X."/>
            <person name="Hao Y."/>
            <person name="Huang J."/>
            <person name="Zhao X.-W."/>
            <person name="Ke S."/>
            <person name="Chen Y.-Y."/>
            <person name="Wu W.-L."/>
            <person name="Hsu J.-L."/>
            <person name="Lin Y.-F."/>
            <person name="Huang M.-D."/>
            <person name="Li C.-Y."/>
            <person name="Huang L."/>
            <person name="Wang Z.-W."/>
            <person name="Zhao X."/>
            <person name="Zhong W.-Y."/>
            <person name="Peng D.-H."/>
            <person name="Ahmad S."/>
            <person name="Lan S."/>
            <person name="Zhang J.-S."/>
            <person name="Tsai W.-C."/>
            <person name="Van De Peer Y."/>
            <person name="Liu Z.-J."/>
        </authorList>
    </citation>
    <scope>NUCLEOTIDE SEQUENCE</scope>
    <source>
        <strain evidence="3">SCP</strain>
        <tissue evidence="3">Leaves</tissue>
    </source>
</reference>
<protein>
    <submittedName>
        <fullName evidence="3">Pentatricopeptide repeat-containing protein</fullName>
    </submittedName>
</protein>
<dbReference type="PANTHER" id="PTHR47942:SF16">
    <property type="entry name" value="PENTATRICOPEPTIDE REPEAT DOMAIN CONTAINING PROTEIN-RELATED"/>
    <property type="match status" value="1"/>
</dbReference>
<accession>A0AAV9BKB6</accession>
<comment type="caution">
    <text evidence="3">The sequence shown here is derived from an EMBL/GenBank/DDBJ whole genome shotgun (WGS) entry which is preliminary data.</text>
</comment>
<dbReference type="Proteomes" id="UP001179952">
    <property type="component" value="Unassembled WGS sequence"/>
</dbReference>
<evidence type="ECO:0000313" key="4">
    <source>
        <dbReference type="Proteomes" id="UP001179952"/>
    </source>
</evidence>
<keyword evidence="1" id="KW-0677">Repeat</keyword>
<dbReference type="NCBIfam" id="TIGR00756">
    <property type="entry name" value="PPR"/>
    <property type="match status" value="7"/>
</dbReference>
<reference evidence="3" key="1">
    <citation type="journal article" date="2023" name="Nat. Commun.">
        <title>Diploid and tetraploid genomes of Acorus and the evolution of monocots.</title>
        <authorList>
            <person name="Ma L."/>
            <person name="Liu K.W."/>
            <person name="Li Z."/>
            <person name="Hsiao Y.Y."/>
            <person name="Qi Y."/>
            <person name="Fu T."/>
            <person name="Tang G.D."/>
            <person name="Zhang D."/>
            <person name="Sun W.H."/>
            <person name="Liu D.K."/>
            <person name="Li Y."/>
            <person name="Chen G.Z."/>
            <person name="Liu X.D."/>
            <person name="Liao X.Y."/>
            <person name="Jiang Y.T."/>
            <person name="Yu X."/>
            <person name="Hao Y."/>
            <person name="Huang J."/>
            <person name="Zhao X.W."/>
            <person name="Ke S."/>
            <person name="Chen Y.Y."/>
            <person name="Wu W.L."/>
            <person name="Hsu J.L."/>
            <person name="Lin Y.F."/>
            <person name="Huang M.D."/>
            <person name="Li C.Y."/>
            <person name="Huang L."/>
            <person name="Wang Z.W."/>
            <person name="Zhao X."/>
            <person name="Zhong W.Y."/>
            <person name="Peng D.H."/>
            <person name="Ahmad S."/>
            <person name="Lan S."/>
            <person name="Zhang J.S."/>
            <person name="Tsai W.C."/>
            <person name="Van de Peer Y."/>
            <person name="Liu Z.J."/>
        </authorList>
    </citation>
    <scope>NUCLEOTIDE SEQUENCE</scope>
    <source>
        <strain evidence="3">SCP</strain>
    </source>
</reference>
<dbReference type="Pfam" id="PF01535">
    <property type="entry name" value="PPR"/>
    <property type="match status" value="1"/>
</dbReference>
<feature type="repeat" description="PPR" evidence="2">
    <location>
        <begin position="221"/>
        <end position="251"/>
    </location>
</feature>
<dbReference type="InterPro" id="IPR002885">
    <property type="entry name" value="PPR_rpt"/>
</dbReference>
<feature type="repeat" description="PPR" evidence="2">
    <location>
        <begin position="359"/>
        <end position="393"/>
    </location>
</feature>
<dbReference type="PANTHER" id="PTHR47942">
    <property type="entry name" value="TETRATRICOPEPTIDE REPEAT (TPR)-LIKE SUPERFAMILY PROTEIN-RELATED"/>
    <property type="match status" value="1"/>
</dbReference>
<dbReference type="InterPro" id="IPR011990">
    <property type="entry name" value="TPR-like_helical_dom_sf"/>
</dbReference>
<organism evidence="3 4">
    <name type="scientific">Acorus gramineus</name>
    <name type="common">Dwarf sweet flag</name>
    <dbReference type="NCBI Taxonomy" id="55184"/>
    <lineage>
        <taxon>Eukaryota</taxon>
        <taxon>Viridiplantae</taxon>
        <taxon>Streptophyta</taxon>
        <taxon>Embryophyta</taxon>
        <taxon>Tracheophyta</taxon>
        <taxon>Spermatophyta</taxon>
        <taxon>Magnoliopsida</taxon>
        <taxon>Liliopsida</taxon>
        <taxon>Acoraceae</taxon>
        <taxon>Acorus</taxon>
    </lineage>
</organism>
<dbReference type="Gene3D" id="1.25.40.10">
    <property type="entry name" value="Tetratricopeptide repeat domain"/>
    <property type="match status" value="4"/>
</dbReference>
<feature type="repeat" description="PPR" evidence="2">
    <location>
        <begin position="429"/>
        <end position="459"/>
    </location>
</feature>
<feature type="repeat" description="PPR" evidence="2">
    <location>
        <begin position="394"/>
        <end position="428"/>
    </location>
</feature>
<dbReference type="Pfam" id="PF12854">
    <property type="entry name" value="PPR_1"/>
    <property type="match status" value="1"/>
</dbReference>
<gene>
    <name evidence="3" type="ORF">QJS04_geneDACA011654</name>
</gene>
<evidence type="ECO:0000256" key="2">
    <source>
        <dbReference type="PROSITE-ProRule" id="PRU00708"/>
    </source>
</evidence>
<dbReference type="InterPro" id="IPR051222">
    <property type="entry name" value="PPR/CCM1_RNA-binding"/>
</dbReference>
<feature type="repeat" description="PPR" evidence="2">
    <location>
        <begin position="255"/>
        <end position="289"/>
    </location>
</feature>
<proteinExistence type="predicted"/>
<name>A0AAV9BKB6_ACOGR</name>
<sequence length="538" mass="60765">MWVFERGISIHPEVDDLLHLHGLHHSPMTHSFSITRPSSRRHDRWDEITQRVFTHLRQMFPRLFNRRYSSSPPPTTTTTYPHHQDSLTTTIANLVTTHRDPNLLTQTLQTHQPPIPWSPSLVDSVLKRLWNDGPSALRFFHSLPSSYSHSPSSFHHALDISARLRDFPAAWSLLSRMRRLGLPLSDRTFSILAERYVSAGKPLRAVRALLNMDRTFGQPPTVRSLNSLLDALCKSGRVELAHRVFRDLKRRFGADAVSYNIIANGWCSVKKTPRAVAVLKEMVESGFEPTASTYNVLLKGYFKAGQVREGWEFFAEMRRRKVCDVVAYTTVIHGIGLAGDVARAGRVFRDMVREGCEPSIATYNAMIQILCRKDSVENAFFLFDEMVSRGCSPNVTTYNAVIRGLCHCGELDRAEGLVGRMVLEGCEPETQTYNVLIRHFCAVGEFERAMGLFERMGCAPNVDTYNVLINRLFGTGKSRNMVTAGRLLVEMVERGHAPSRVTFRRVLDGLLLTGNQGLAKEILSVQSACGRLTRTIRL</sequence>
<dbReference type="Pfam" id="PF13041">
    <property type="entry name" value="PPR_2"/>
    <property type="match status" value="3"/>
</dbReference>
<dbReference type="EMBL" id="JAUJYN010000003">
    <property type="protein sequence ID" value="KAK1276353.1"/>
    <property type="molecule type" value="Genomic_DNA"/>
</dbReference>
<feature type="repeat" description="PPR" evidence="2">
    <location>
        <begin position="290"/>
        <end position="320"/>
    </location>
</feature>
<dbReference type="PROSITE" id="PS51375">
    <property type="entry name" value="PPR"/>
    <property type="match status" value="7"/>
</dbReference>
<keyword evidence="4" id="KW-1185">Reference proteome</keyword>
<evidence type="ECO:0000313" key="3">
    <source>
        <dbReference type="EMBL" id="KAK1276353.1"/>
    </source>
</evidence>
<feature type="repeat" description="PPR" evidence="2">
    <location>
        <begin position="324"/>
        <end position="358"/>
    </location>
</feature>
<evidence type="ECO:0000256" key="1">
    <source>
        <dbReference type="ARBA" id="ARBA00022737"/>
    </source>
</evidence>
<dbReference type="AlphaFoldDB" id="A0AAV9BKB6"/>